<evidence type="ECO:0000259" key="5">
    <source>
        <dbReference type="PROSITE" id="PS50172"/>
    </source>
</evidence>
<accession>A0AAD3XWK4</accession>
<evidence type="ECO:0000313" key="6">
    <source>
        <dbReference type="EMBL" id="GMH18796.1"/>
    </source>
</evidence>
<keyword evidence="7" id="KW-1185">Reference proteome</keyword>
<feature type="region of interest" description="Disordered" evidence="4">
    <location>
        <begin position="89"/>
        <end position="131"/>
    </location>
</feature>
<dbReference type="PANTHER" id="PTHR23196">
    <property type="entry name" value="PAX TRANSCRIPTION ACTIVATION DOMAIN INTERACTING PROTEIN"/>
    <property type="match status" value="1"/>
</dbReference>
<dbReference type="InterPro" id="IPR036420">
    <property type="entry name" value="BRCT_dom_sf"/>
</dbReference>
<feature type="region of interest" description="Disordered" evidence="4">
    <location>
        <begin position="216"/>
        <end position="251"/>
    </location>
</feature>
<name>A0AAD3XWK4_NEPGR</name>
<comment type="subcellular location">
    <subcellularLocation>
        <location evidence="1">Nucleus</location>
    </subcellularLocation>
</comment>
<dbReference type="CDD" id="cd18432">
    <property type="entry name" value="BRCT_PAXIP1_rpt6_like"/>
    <property type="match status" value="1"/>
</dbReference>
<evidence type="ECO:0000256" key="3">
    <source>
        <dbReference type="ARBA" id="ARBA00023242"/>
    </source>
</evidence>
<keyword evidence="3" id="KW-0539">Nucleus</keyword>
<dbReference type="CDD" id="cd17744">
    <property type="entry name" value="BRCT_MDC1_rpt1"/>
    <property type="match status" value="1"/>
</dbReference>
<feature type="compositionally biased region" description="Basic residues" evidence="4">
    <location>
        <begin position="517"/>
        <end position="527"/>
    </location>
</feature>
<dbReference type="InterPro" id="IPR051579">
    <property type="entry name" value="DDR_Transcriptional_Reg"/>
</dbReference>
<keyword evidence="2" id="KW-0227">DNA damage</keyword>
<dbReference type="Pfam" id="PF16770">
    <property type="entry name" value="RTT107_BRCT_5"/>
    <property type="match status" value="1"/>
</dbReference>
<dbReference type="InterPro" id="IPR001357">
    <property type="entry name" value="BRCT_dom"/>
</dbReference>
<dbReference type="Proteomes" id="UP001279734">
    <property type="component" value="Unassembled WGS sequence"/>
</dbReference>
<protein>
    <recommendedName>
        <fullName evidence="5">BRCT domain-containing protein</fullName>
    </recommendedName>
</protein>
<evidence type="ECO:0000256" key="4">
    <source>
        <dbReference type="SAM" id="MobiDB-lite"/>
    </source>
</evidence>
<dbReference type="EMBL" id="BSYO01000019">
    <property type="protein sequence ID" value="GMH18796.1"/>
    <property type="molecule type" value="Genomic_DNA"/>
</dbReference>
<feature type="compositionally biased region" description="Basic and acidic residues" evidence="4">
    <location>
        <begin position="98"/>
        <end position="120"/>
    </location>
</feature>
<dbReference type="SUPFAM" id="SSF52113">
    <property type="entry name" value="BRCT domain"/>
    <property type="match status" value="1"/>
</dbReference>
<evidence type="ECO:0000256" key="1">
    <source>
        <dbReference type="ARBA" id="ARBA00004123"/>
    </source>
</evidence>
<feature type="region of interest" description="Disordered" evidence="4">
    <location>
        <begin position="509"/>
        <end position="531"/>
    </location>
</feature>
<dbReference type="PANTHER" id="PTHR23196:SF1">
    <property type="entry name" value="PAX-INTERACTING PROTEIN 1"/>
    <property type="match status" value="1"/>
</dbReference>
<sequence>MAFHGRNEDEIKPVTTNLTSSIADTESQGFDTQCSHPLPVNDASETQLVDYDGETQLMNLDDELQVMDIACETQECDDYDGIEHMDTQLLDDSGNEEFDCRDGEDKDSTEVLSETEHSTDTKSSGDQILGNEEMQTTVVSHQGEKESTAKEVSSANVPCCSGFENRGYAYIRTASFRTLGLEARNKVSKGAENGSCSKVTSNLSSETCVFEDDPLSTAEVSGQEHDVGKNKEKPNGLRDENKSRNGSKTARKLFMEEVTADTSDVDGAAELPQLLGCGNGLTGLSYVNSQELGESSQEKVLDFVERFLKLNAFDFDQDMNHRNAAGDKPNPAPGTKGTQILAKKADRRNTLAEMGIFNWDDSLEDEGGGEFFSKKKDVLFGAGFHVRKSYTVPQKHRHLDRKGDKSLEKSGNREQLLNLHGKINGLLHSDSKLVLHDNKRVDQHEGLHIKRNLNNDLDEQIHVDFSGGQVYAEMPDMFVGVDTQIASEAMEVLESSEDLAANGHSSVCRNDHYTKGTPKKQATKRGVLKQGTQKRVCPSGSRVITRSKRTNAIDVKSGEELTSSVTSRTHSLKVGKEVDIDISKAKTKANRSKLNMDSASNVNEWRAAEKIDLKINENSRVSLKTKCLQENLGIFEPIACRTRKRTMINHLNGVCDSSNNSREEVHSSSVCRGAREKRKNNTMGCDASDVFNSKDKTSKVTRVTYGINVYGLSSGGQNPNISNQVNGNGKIEGLSDGSIGPKLLGKSVARQKMSEHSVQNPIRGDNGLPARGTTLLQEHALPILPSRKSDPCVSPSAEEAVPCLTSDVSPGDVCKSSNATCTTPDICRTPINAASPLCIGSEYYKQSCKKNLSRSSLIKEIRSLTSTGLECTFDHKYLRKRRDMSSVRVLFSHHLDEDITRQQKKILGRLGASLASSISDATHFVADKFVRTRNMLEAIACGKPVVTHLWLKSCGQTSCFIDEKSFILRDTKKEAELGFSLPVTLAHASQYPLLKDRRVLITTSTKPGVEVISSLVRAVHGQAIQKICRSLFKDDKLPDDLLVLSCEEDYEVCMPLLEKGAAIYSSELLLNGIVTQKLQYERHRLFADCVKRTRSTVWLKKDGMQFLRITKRK</sequence>
<gene>
    <name evidence="6" type="ORF">Nepgr_020637</name>
</gene>
<dbReference type="Gene3D" id="3.40.50.10190">
    <property type="entry name" value="BRCT domain"/>
    <property type="match status" value="2"/>
</dbReference>
<feature type="compositionally biased region" description="Basic and acidic residues" evidence="4">
    <location>
        <begin position="222"/>
        <end position="243"/>
    </location>
</feature>
<dbReference type="Pfam" id="PF16589">
    <property type="entry name" value="BRCT_2"/>
    <property type="match status" value="1"/>
</dbReference>
<evidence type="ECO:0000256" key="2">
    <source>
        <dbReference type="ARBA" id="ARBA00022763"/>
    </source>
</evidence>
<dbReference type="GO" id="GO:0005634">
    <property type="term" value="C:nucleus"/>
    <property type="evidence" value="ECO:0007669"/>
    <property type="project" value="UniProtKB-SubCell"/>
</dbReference>
<dbReference type="PROSITE" id="PS50172">
    <property type="entry name" value="BRCT"/>
    <property type="match status" value="1"/>
</dbReference>
<dbReference type="AlphaFoldDB" id="A0AAD3XWK4"/>
<proteinExistence type="predicted"/>
<dbReference type="GO" id="GO:0006974">
    <property type="term" value="P:DNA damage response"/>
    <property type="evidence" value="ECO:0007669"/>
    <property type="project" value="UniProtKB-KW"/>
</dbReference>
<reference evidence="6" key="1">
    <citation type="submission" date="2023-05" db="EMBL/GenBank/DDBJ databases">
        <title>Nepenthes gracilis genome sequencing.</title>
        <authorList>
            <person name="Fukushima K."/>
        </authorList>
    </citation>
    <scope>NUCLEOTIDE SEQUENCE</scope>
    <source>
        <strain evidence="6">SING2019-196</strain>
    </source>
</reference>
<evidence type="ECO:0000313" key="7">
    <source>
        <dbReference type="Proteomes" id="UP001279734"/>
    </source>
</evidence>
<organism evidence="6 7">
    <name type="scientific">Nepenthes gracilis</name>
    <name type="common">Slender pitcher plant</name>
    <dbReference type="NCBI Taxonomy" id="150966"/>
    <lineage>
        <taxon>Eukaryota</taxon>
        <taxon>Viridiplantae</taxon>
        <taxon>Streptophyta</taxon>
        <taxon>Embryophyta</taxon>
        <taxon>Tracheophyta</taxon>
        <taxon>Spermatophyta</taxon>
        <taxon>Magnoliopsida</taxon>
        <taxon>eudicotyledons</taxon>
        <taxon>Gunneridae</taxon>
        <taxon>Pentapetalae</taxon>
        <taxon>Caryophyllales</taxon>
        <taxon>Nepenthaceae</taxon>
        <taxon>Nepenthes</taxon>
    </lineage>
</organism>
<dbReference type="SMART" id="SM00292">
    <property type="entry name" value="BRCT"/>
    <property type="match status" value="1"/>
</dbReference>
<feature type="domain" description="BRCT" evidence="5">
    <location>
        <begin position="879"/>
        <end position="968"/>
    </location>
</feature>
<comment type="caution">
    <text evidence="6">The sequence shown here is derived from an EMBL/GenBank/DDBJ whole genome shotgun (WGS) entry which is preliminary data.</text>
</comment>